<protein>
    <recommendedName>
        <fullName evidence="3">Chemotaxis protein</fullName>
    </recommendedName>
</protein>
<sequence length="399" mass="46035">MKLVIKEYLSSLRERNELDSILPDLLSQMGLNVFISPSRGTKEYGVDIAAVGRIDNGEEKVYLFSVKAGNLTRSTWNGSSDQALRPSIDEIIDAFIPSRIPPEHRDKPVEICLCFGGDIESKIRQEVSGYTAKNQRENLSFSEWNGDKLADYIEQYFLQEDLVPEHLRSQLRKALAMIDEPEVSFKHFSYLINFLTKAENNTQTEILTSVRQIYISLWILYSWCREEKNLESAYLASEISLLHAWDISKVVFEKNDKVSQLIRETLDAIFKLYFEIINHYLEAAILPHANSLYALSSATHPSCPVDVNLKLFDIIGRLSLTGIWTYWFLNRFNPRDKELAENLEAVVISYQESLKQIIINNPMLFSPYKDEQAIDIVLAVWFLGLNRNNWSDIDRCFLL</sequence>
<dbReference type="EMBL" id="CP091244">
    <property type="protein sequence ID" value="UJS25260.1"/>
    <property type="molecule type" value="Genomic_DNA"/>
</dbReference>
<keyword evidence="2" id="KW-1185">Reference proteome</keyword>
<evidence type="ECO:0000313" key="2">
    <source>
        <dbReference type="Proteomes" id="UP001054801"/>
    </source>
</evidence>
<reference evidence="1" key="1">
    <citation type="journal article" date="2022" name="Microorganisms">
        <title>Two New Species of Filamentous Sulfur Bacteria of the Genus Thiothrix, Thiothrix winogradskyi sp. nov. and 'Candidatus Thiothrix sulfatifontis' sp. nov.</title>
        <authorList>
            <person name="Ravin N.V."/>
            <person name="Rossetti S."/>
            <person name="Beletsky A.V."/>
            <person name="Kadnikov V.V."/>
            <person name="Rudenko T.S."/>
            <person name="Smolyakov D.D."/>
            <person name="Moskvitina M.I."/>
            <person name="Gureeva M.V."/>
            <person name="Mardanov A.V."/>
            <person name="Grabovich M.Y."/>
        </authorList>
    </citation>
    <scope>NUCLEOTIDE SEQUENCE</scope>
    <source>
        <strain evidence="1">CT3</strain>
    </source>
</reference>
<name>A0ABY3T384_9GAMM</name>
<accession>A0ABY3T384</accession>
<organism evidence="1 2">
    <name type="scientific">Thiothrix winogradskyi</name>
    <dbReference type="NCBI Taxonomy" id="96472"/>
    <lineage>
        <taxon>Bacteria</taxon>
        <taxon>Pseudomonadati</taxon>
        <taxon>Pseudomonadota</taxon>
        <taxon>Gammaproteobacteria</taxon>
        <taxon>Thiotrichales</taxon>
        <taxon>Thiotrichaceae</taxon>
        <taxon>Thiothrix</taxon>
    </lineage>
</organism>
<gene>
    <name evidence="1" type="ORF">L2Y54_04260</name>
</gene>
<evidence type="ECO:0008006" key="3">
    <source>
        <dbReference type="Google" id="ProtNLM"/>
    </source>
</evidence>
<dbReference type="Proteomes" id="UP001054801">
    <property type="component" value="Chromosome"/>
</dbReference>
<dbReference type="RefSeq" id="WP_236500043.1">
    <property type="nucleotide sequence ID" value="NZ_CP091244.1"/>
</dbReference>
<proteinExistence type="predicted"/>
<evidence type="ECO:0000313" key="1">
    <source>
        <dbReference type="EMBL" id="UJS25260.1"/>
    </source>
</evidence>